<dbReference type="GO" id="GO:0003824">
    <property type="term" value="F:catalytic activity"/>
    <property type="evidence" value="ECO:0007669"/>
    <property type="project" value="InterPro"/>
</dbReference>
<sequence length="258" mass="29086">MGLEEKIREIVIEVLKKYYKTRILVIVTGGMVNADVSIKELKSLKDEHDLIYSLVFTKNAAKVHDIRRISEELEAESVIIDGEEKINVKDFLKQFKAVIIAVLTRNTAAKVANLFLDNLTTQIIVDALMLGIPVIASRDAADPFLKPWQDMGFIWMGKGLREAYSEILNKIEKYGVILCNAADIKAKVLSVIFGSPIKNEASEYSPMRKVYIEKNVITREDLAVYKGIQGEIRIPKNAVITPLAADYIRENSLKIYRG</sequence>
<name>A0A1M7MCF0_9FIRM</name>
<dbReference type="Pfam" id="PF02441">
    <property type="entry name" value="Flavoprotein"/>
    <property type="match status" value="1"/>
</dbReference>
<dbReference type="EMBL" id="FRCR01000020">
    <property type="protein sequence ID" value="SHM88403.1"/>
    <property type="molecule type" value="Genomic_DNA"/>
</dbReference>
<keyword evidence="3" id="KW-1185">Reference proteome</keyword>
<evidence type="ECO:0000259" key="1">
    <source>
        <dbReference type="Pfam" id="PF02441"/>
    </source>
</evidence>
<evidence type="ECO:0000313" key="2">
    <source>
        <dbReference type="EMBL" id="SHM88403.1"/>
    </source>
</evidence>
<proteinExistence type="predicted"/>
<dbReference type="AlphaFoldDB" id="A0A1M7MCF0"/>
<dbReference type="Proteomes" id="UP000184375">
    <property type="component" value="Unassembled WGS sequence"/>
</dbReference>
<organism evidence="2 3">
    <name type="scientific">Caldanaerovirga acetigignens</name>
    <dbReference type="NCBI Taxonomy" id="447595"/>
    <lineage>
        <taxon>Bacteria</taxon>
        <taxon>Bacillati</taxon>
        <taxon>Bacillota</taxon>
        <taxon>Clostridia</taxon>
        <taxon>Thermosediminibacterales</taxon>
        <taxon>Thermosediminibacteraceae</taxon>
        <taxon>Caldanaerovirga</taxon>
    </lineage>
</organism>
<protein>
    <submittedName>
        <fullName evidence="2">Flavoprotein</fullName>
    </submittedName>
</protein>
<dbReference type="OrthoDB" id="3732621at2"/>
<gene>
    <name evidence="2" type="ORF">SAMN05660826_02243</name>
</gene>
<accession>A0A1M7MCF0</accession>
<dbReference type="RefSeq" id="WP_073258476.1">
    <property type="nucleotide sequence ID" value="NZ_FRCR01000020.1"/>
</dbReference>
<dbReference type="InterPro" id="IPR036551">
    <property type="entry name" value="Flavin_trans-like"/>
</dbReference>
<reference evidence="3" key="1">
    <citation type="submission" date="2016-11" db="EMBL/GenBank/DDBJ databases">
        <authorList>
            <person name="Varghese N."/>
            <person name="Submissions S."/>
        </authorList>
    </citation>
    <scope>NUCLEOTIDE SEQUENCE [LARGE SCALE GENOMIC DNA]</scope>
    <source>
        <strain evidence="3">DSM 18802</strain>
    </source>
</reference>
<feature type="domain" description="Flavoprotein" evidence="1">
    <location>
        <begin position="22"/>
        <end position="128"/>
    </location>
</feature>
<dbReference type="SUPFAM" id="SSF52507">
    <property type="entry name" value="Homo-oligomeric flavin-containing Cys decarboxylases, HFCD"/>
    <property type="match status" value="1"/>
</dbReference>
<dbReference type="Gene3D" id="3.40.50.1950">
    <property type="entry name" value="Flavin prenyltransferase-like"/>
    <property type="match status" value="1"/>
</dbReference>
<dbReference type="InterPro" id="IPR003382">
    <property type="entry name" value="Flavoprotein"/>
</dbReference>
<dbReference type="STRING" id="447595.SAMN05660826_02243"/>
<evidence type="ECO:0000313" key="3">
    <source>
        <dbReference type="Proteomes" id="UP000184375"/>
    </source>
</evidence>